<evidence type="ECO:0000313" key="2">
    <source>
        <dbReference type="Proteomes" id="UP000018720"/>
    </source>
</evidence>
<proteinExistence type="predicted"/>
<organism evidence="1 2">
    <name type="scientific">Leptospira licerasiae str. MMD4847</name>
    <dbReference type="NCBI Taxonomy" id="1049971"/>
    <lineage>
        <taxon>Bacteria</taxon>
        <taxon>Pseudomonadati</taxon>
        <taxon>Spirochaetota</taxon>
        <taxon>Spirochaetia</taxon>
        <taxon>Leptospirales</taxon>
        <taxon>Leptospiraceae</taxon>
        <taxon>Leptospira</taxon>
    </lineage>
</organism>
<accession>A0ABN0H9X1</accession>
<sequence>MFTKAGADLYSSDQIIWVDDSLPSVTKLSDYNSQFDFTFTLMSMLEFQQANIKKGG</sequence>
<comment type="caution">
    <text evidence="1">The sequence shown here is derived from an EMBL/GenBank/DDBJ whole genome shotgun (WGS) entry which is preliminary data.</text>
</comment>
<dbReference type="EMBL" id="AHOM02000004">
    <property type="protein sequence ID" value="EJZ42414.1"/>
    <property type="molecule type" value="Genomic_DNA"/>
</dbReference>
<gene>
    <name evidence="1" type="ORF">LEP1GSC178_3229</name>
</gene>
<keyword evidence="2" id="KW-1185">Reference proteome</keyword>
<protein>
    <submittedName>
        <fullName evidence="1">Uncharacterized protein</fullName>
    </submittedName>
</protein>
<name>A0ABN0H9X1_9LEPT</name>
<reference evidence="1 2" key="1">
    <citation type="submission" date="2012-08" db="EMBL/GenBank/DDBJ databases">
        <authorList>
            <person name="Harkins D.M."/>
            <person name="Durkin A.S."/>
            <person name="Selengut J.D."/>
            <person name="Sanka R."/>
            <person name="DePew J."/>
            <person name="Purushe J."/>
            <person name="Matthias M.A."/>
            <person name="Vinetz J.M."/>
            <person name="Sutton G.G."/>
            <person name="Nelson W.C."/>
            <person name="Fouts D.E."/>
        </authorList>
    </citation>
    <scope>NUCLEOTIDE SEQUENCE [LARGE SCALE GENOMIC DNA]</scope>
    <source>
        <strain evidence="1 2">MMD4847</strain>
    </source>
</reference>
<evidence type="ECO:0000313" key="1">
    <source>
        <dbReference type="EMBL" id="EJZ42414.1"/>
    </source>
</evidence>
<dbReference type="Proteomes" id="UP000018720">
    <property type="component" value="Unassembled WGS sequence"/>
</dbReference>